<gene>
    <name evidence="2" type="ORF">KIPB_004716</name>
</gene>
<evidence type="ECO:0000313" key="2">
    <source>
        <dbReference type="EMBL" id="GIQ83402.1"/>
    </source>
</evidence>
<comment type="caution">
    <text evidence="2">The sequence shown here is derived from an EMBL/GenBank/DDBJ whole genome shotgun (WGS) entry which is preliminary data.</text>
</comment>
<dbReference type="AlphaFoldDB" id="A0A9K3CUX7"/>
<accession>A0A9K3CUX7</accession>
<name>A0A9K3CUX7_9EUKA</name>
<evidence type="ECO:0000256" key="1">
    <source>
        <dbReference type="SAM" id="MobiDB-lite"/>
    </source>
</evidence>
<feature type="compositionally biased region" description="Basic and acidic residues" evidence="1">
    <location>
        <begin position="313"/>
        <end position="323"/>
    </location>
</feature>
<organism evidence="2 3">
    <name type="scientific">Kipferlia bialata</name>
    <dbReference type="NCBI Taxonomy" id="797122"/>
    <lineage>
        <taxon>Eukaryota</taxon>
        <taxon>Metamonada</taxon>
        <taxon>Carpediemonas-like organisms</taxon>
        <taxon>Kipferlia</taxon>
    </lineage>
</organism>
<protein>
    <submittedName>
        <fullName evidence="2">Uncharacterized protein</fullName>
    </submittedName>
</protein>
<reference evidence="2 3" key="1">
    <citation type="journal article" date="2018" name="PLoS ONE">
        <title>The draft genome of Kipferlia bialata reveals reductive genome evolution in fornicate parasites.</title>
        <authorList>
            <person name="Tanifuji G."/>
            <person name="Takabayashi S."/>
            <person name="Kume K."/>
            <person name="Takagi M."/>
            <person name="Nakayama T."/>
            <person name="Kamikawa R."/>
            <person name="Inagaki Y."/>
            <person name="Hashimoto T."/>
        </authorList>
    </citation>
    <scope>NUCLEOTIDE SEQUENCE [LARGE SCALE GENOMIC DNA]</scope>
    <source>
        <strain evidence="2">NY0173</strain>
    </source>
</reference>
<proteinExistence type="predicted"/>
<keyword evidence="3" id="KW-1185">Reference proteome</keyword>
<feature type="region of interest" description="Disordered" evidence="1">
    <location>
        <begin position="313"/>
        <end position="364"/>
    </location>
</feature>
<dbReference type="EMBL" id="BDIP01001034">
    <property type="protein sequence ID" value="GIQ83402.1"/>
    <property type="molecule type" value="Genomic_DNA"/>
</dbReference>
<dbReference type="Proteomes" id="UP000265618">
    <property type="component" value="Unassembled WGS sequence"/>
</dbReference>
<feature type="region of interest" description="Disordered" evidence="1">
    <location>
        <begin position="490"/>
        <end position="509"/>
    </location>
</feature>
<sequence>MGVRHLIYTLTRDSSTEGKLQTLEQFSQQARARGGANPVQMRAFLDTNNILLHRGFTPSHLRQSVFPSIKRSLIPWECVSSVIPDCFTFVDVEESSNYGAPKYRLMLNRRTKSVVASYRLTSLLKQPGPIYMGETNRDGSLRLCERKGNDFSQMVFCGSKNLSDSVLPYLSHLRDEEMAGHYEEGSVQQRSTALGRWARGRFSSEVAEVEADTHIAQAMASDPNTIVISNDSDMVLSRNSRVVRVDDMITAYATGTDPLVYTSKYLAHTVLKCPEHMLPVVSWACFNDETRNMRESLHAFWLAYAAAGGDSTVRVKEDKEKSAPKTKGKKAHSNKGKKKGSKKKGNKSEDVECVDPVTGLPEGTRGMGDVGEAFAFELEEGDWLGAGGRYAPQRGATPASWAVNARKGPKREGLELFYAEPRDKVWGEESCRHHRAVASWCKAHAKCLQKETLFTSVLARPQFESLREALVSAHLSLAYPLPSGLSLSPTGRDGTAATDPTPLSVGISTPDPLDYSDYGRTLSLHPIQTGSAHMWEYQRVAEAVGPVDGSQQRGRERVLIPDCSADHQAKADMLGQALAGTHLQSMHHGVGSPGFICAFQQGAHHTPQGYKGRRVPQYSLLKTLFNGLLRSVIAPPGPPGYLASMVPVPTRDIQDLPGTLPWPHLSIPFPLLQWRDVDLGAHEVTRGFSAMGIYLMDIPFRYRVPGALAAMQSGGDSMTVQASLFADIPGYQEAEKRVYPRAPVPGHLKSEPREHWSVDGVDLTVSLFTLVMHPFPAVHKGALQTVVEATYSYIRGLRDGVREEGQLSWVELRQGMTLRGAILTHAFMAHFLSAVGMPLSLLEHRFLALLLESYVSDSEDVIRSSYTPETEEEEVEEWEVTVAKIAREKDPSRWMWAQTQKFRTPKEAKAAWDRDIKTMKPAGPLPTLYRPYRGVRGCALEGTGAACMYNYLSETAMQMSRAHKYVGLVPGVRSFTLMDGERFLRTLAVARAETKWHPADHRERERERQRVSLSVRFRSLHPSSSVVSPTPSAGEGLSPLVQEAMALFPIPGERNVFL</sequence>
<evidence type="ECO:0000313" key="3">
    <source>
        <dbReference type="Proteomes" id="UP000265618"/>
    </source>
</evidence>
<feature type="compositionally biased region" description="Basic residues" evidence="1">
    <location>
        <begin position="324"/>
        <end position="345"/>
    </location>
</feature>